<sequence>MNSINNFFDNILLVIITALLVLGGCQDNYSEKQIIEVARRTEGVVALEPFDEFYKRFTNDSVFQVQRINFPLPGINTDEMDVTNKIYYWQKDEWRMYKGIPGKIDTMNFEVQKMRLDTIAIDEVAQKNASFGSKYTFKPKAGKWFLVYYEDINL</sequence>
<evidence type="ECO:0008006" key="3">
    <source>
        <dbReference type="Google" id="ProtNLM"/>
    </source>
</evidence>
<organism evidence="1 2">
    <name type="scientific">Hymenobacter roseosalivarius DSM 11622</name>
    <dbReference type="NCBI Taxonomy" id="645990"/>
    <lineage>
        <taxon>Bacteria</taxon>
        <taxon>Pseudomonadati</taxon>
        <taxon>Bacteroidota</taxon>
        <taxon>Cytophagia</taxon>
        <taxon>Cytophagales</taxon>
        <taxon>Hymenobacteraceae</taxon>
        <taxon>Hymenobacter</taxon>
    </lineage>
</organism>
<accession>A0A1W1W158</accession>
<dbReference type="AlphaFoldDB" id="A0A1W1W158"/>
<dbReference type="Proteomes" id="UP000192266">
    <property type="component" value="Unassembled WGS sequence"/>
</dbReference>
<evidence type="ECO:0000313" key="1">
    <source>
        <dbReference type="EMBL" id="SMB99101.1"/>
    </source>
</evidence>
<evidence type="ECO:0000313" key="2">
    <source>
        <dbReference type="Proteomes" id="UP000192266"/>
    </source>
</evidence>
<dbReference type="EMBL" id="FWWW01000091">
    <property type="protein sequence ID" value="SMB99101.1"/>
    <property type="molecule type" value="Genomic_DNA"/>
</dbReference>
<gene>
    <name evidence="1" type="ORF">SAMN00120144_0013</name>
</gene>
<dbReference type="Gene3D" id="3.10.450.410">
    <property type="match status" value="1"/>
</dbReference>
<keyword evidence="2" id="KW-1185">Reference proteome</keyword>
<proteinExistence type="predicted"/>
<dbReference type="OrthoDB" id="1043604at2"/>
<protein>
    <recommendedName>
        <fullName evidence="3">DUF4348 domain-containing protein</fullName>
    </recommendedName>
</protein>
<name>A0A1W1W158_9BACT</name>
<dbReference type="RefSeq" id="WP_084447096.1">
    <property type="nucleotide sequence ID" value="NZ_FWWW01000091.1"/>
</dbReference>
<reference evidence="1 2" key="1">
    <citation type="submission" date="2017-04" db="EMBL/GenBank/DDBJ databases">
        <authorList>
            <person name="Afonso C.L."/>
            <person name="Miller P.J."/>
            <person name="Scott M.A."/>
            <person name="Spackman E."/>
            <person name="Goraichik I."/>
            <person name="Dimitrov K.M."/>
            <person name="Suarez D.L."/>
            <person name="Swayne D.E."/>
        </authorList>
    </citation>
    <scope>NUCLEOTIDE SEQUENCE [LARGE SCALE GENOMIC DNA]</scope>
    <source>
        <strain evidence="1 2">DSM 11622</strain>
    </source>
</reference>